<feature type="compositionally biased region" description="Polar residues" evidence="1">
    <location>
        <begin position="183"/>
        <end position="195"/>
    </location>
</feature>
<evidence type="ECO:0000313" key="4">
    <source>
        <dbReference type="Proteomes" id="UP001152607"/>
    </source>
</evidence>
<dbReference type="EMBL" id="CAOQHR010000005">
    <property type="protein sequence ID" value="CAI6335135.1"/>
    <property type="molecule type" value="Genomic_DNA"/>
</dbReference>
<keyword evidence="4" id="KW-1185">Reference proteome</keyword>
<feature type="transmembrane region" description="Helical" evidence="2">
    <location>
        <begin position="152"/>
        <end position="174"/>
    </location>
</feature>
<proteinExistence type="predicted"/>
<gene>
    <name evidence="3" type="ORF">PDIGIT_LOCUS8212</name>
</gene>
<organism evidence="3 4">
    <name type="scientific">Periconia digitata</name>
    <dbReference type="NCBI Taxonomy" id="1303443"/>
    <lineage>
        <taxon>Eukaryota</taxon>
        <taxon>Fungi</taxon>
        <taxon>Dikarya</taxon>
        <taxon>Ascomycota</taxon>
        <taxon>Pezizomycotina</taxon>
        <taxon>Dothideomycetes</taxon>
        <taxon>Pleosporomycetidae</taxon>
        <taxon>Pleosporales</taxon>
        <taxon>Massarineae</taxon>
        <taxon>Periconiaceae</taxon>
        <taxon>Periconia</taxon>
    </lineage>
</organism>
<reference evidence="3" key="1">
    <citation type="submission" date="2023-01" db="EMBL/GenBank/DDBJ databases">
        <authorList>
            <person name="Van Ghelder C."/>
            <person name="Rancurel C."/>
        </authorList>
    </citation>
    <scope>NUCLEOTIDE SEQUENCE</scope>
    <source>
        <strain evidence="3">CNCM I-4278</strain>
    </source>
</reference>
<accession>A0A9W4XNP8</accession>
<keyword evidence="2" id="KW-0472">Membrane</keyword>
<dbReference type="Proteomes" id="UP001152607">
    <property type="component" value="Unassembled WGS sequence"/>
</dbReference>
<name>A0A9W4XNP8_9PLEO</name>
<keyword evidence="2" id="KW-0812">Transmembrane</keyword>
<keyword evidence="2" id="KW-1133">Transmembrane helix</keyword>
<evidence type="ECO:0000313" key="3">
    <source>
        <dbReference type="EMBL" id="CAI6335135.1"/>
    </source>
</evidence>
<sequence length="205" mass="22178">MVSNNLVVHVLSRLITSNAVRMPAIDNLHSSPPSPSIGTAIDKMNLTQETSSSGQYWTSSSPPGLPFTSASDSNSCIPSRPLSPHGVFPFLTYPHNTSKLTSPPPLRHTPTDTGGKKEQATLLISAFRCLSRRPSRKFSCHHQFLLTNPTSFFLLHSLSIAAGWLFLLFGSSMFGPLKRTPGRNHSTPPTGSPETRTPLPLPIPG</sequence>
<feature type="region of interest" description="Disordered" evidence="1">
    <location>
        <begin position="179"/>
        <end position="205"/>
    </location>
</feature>
<comment type="caution">
    <text evidence="3">The sequence shown here is derived from an EMBL/GenBank/DDBJ whole genome shotgun (WGS) entry which is preliminary data.</text>
</comment>
<evidence type="ECO:0000256" key="1">
    <source>
        <dbReference type="SAM" id="MobiDB-lite"/>
    </source>
</evidence>
<evidence type="ECO:0000256" key="2">
    <source>
        <dbReference type="SAM" id="Phobius"/>
    </source>
</evidence>
<protein>
    <submittedName>
        <fullName evidence="3">Uncharacterized protein</fullName>
    </submittedName>
</protein>
<dbReference type="AlphaFoldDB" id="A0A9W4XNP8"/>